<dbReference type="PANTHER" id="PTHR34580">
    <property type="match status" value="1"/>
</dbReference>
<evidence type="ECO:0000313" key="5">
    <source>
        <dbReference type="Proteomes" id="UP000192721"/>
    </source>
</evidence>
<dbReference type="InterPro" id="IPR036388">
    <property type="entry name" value="WH-like_DNA-bd_sf"/>
</dbReference>
<dbReference type="EMBL" id="MUKV01000018">
    <property type="protein sequence ID" value="OQS37666.1"/>
    <property type="molecule type" value="Genomic_DNA"/>
</dbReference>
<evidence type="ECO:0000313" key="4">
    <source>
        <dbReference type="EMBL" id="OQS37666.1"/>
    </source>
</evidence>
<gene>
    <name evidence="4" type="ORF">B0T45_14190</name>
</gene>
<dbReference type="InterPro" id="IPR051534">
    <property type="entry name" value="CBASS_pafABC_assoc_protein"/>
</dbReference>
<dbReference type="PROSITE" id="PS51000">
    <property type="entry name" value="HTH_DEOR_2"/>
    <property type="match status" value="1"/>
</dbReference>
<dbReference type="InterPro" id="IPR013196">
    <property type="entry name" value="HTH_11"/>
</dbReference>
<dbReference type="AlphaFoldDB" id="A0A1W0CSE3"/>
<sequence length="237" mass="26660">MRRADRLVQILLLLRGRRRTTARQLAEWLEVTPRTVYRDMADLMASGAPLNGEAGEGYWLEAGFTPPAVAFSARELAALEVGARMLAAWADRDTAAAAQSALGRIHAVLGSSGLPPEPLYAPTAGNYPRERLAPLRDAIVSRQALWVDYRDESGRDSQRALLPLALFFWGDRWLLAAWCGLRQDYRSFRVDRLQSWRDTNLSCPPDVSLAGYLGHVDSDGRALAWLERHQRQPWHQE</sequence>
<keyword evidence="2" id="KW-0804">Transcription</keyword>
<dbReference type="PROSITE" id="PS52050">
    <property type="entry name" value="WYL"/>
    <property type="match status" value="1"/>
</dbReference>
<dbReference type="InterPro" id="IPR001034">
    <property type="entry name" value="DeoR_HTH"/>
</dbReference>
<dbReference type="RefSeq" id="WP_081555926.1">
    <property type="nucleotide sequence ID" value="NZ_MUKV01000018.1"/>
</dbReference>
<dbReference type="Pfam" id="PF08279">
    <property type="entry name" value="HTH_11"/>
    <property type="match status" value="1"/>
</dbReference>
<feature type="domain" description="HTH deoR-type" evidence="3">
    <location>
        <begin position="3"/>
        <end position="58"/>
    </location>
</feature>
<comment type="caution">
    <text evidence="4">The sequence shown here is derived from an EMBL/GenBank/DDBJ whole genome shotgun (WGS) entry which is preliminary data.</text>
</comment>
<evidence type="ECO:0000256" key="1">
    <source>
        <dbReference type="ARBA" id="ARBA00023015"/>
    </source>
</evidence>
<evidence type="ECO:0000259" key="3">
    <source>
        <dbReference type="PROSITE" id="PS51000"/>
    </source>
</evidence>
<proteinExistence type="predicted"/>
<protein>
    <recommendedName>
        <fullName evidence="3">HTH deoR-type domain-containing protein</fullName>
    </recommendedName>
</protein>
<evidence type="ECO:0000256" key="2">
    <source>
        <dbReference type="ARBA" id="ARBA00023163"/>
    </source>
</evidence>
<dbReference type="GO" id="GO:0003700">
    <property type="term" value="F:DNA-binding transcription factor activity"/>
    <property type="evidence" value="ECO:0007669"/>
    <property type="project" value="InterPro"/>
</dbReference>
<keyword evidence="1" id="KW-0805">Transcription regulation</keyword>
<name>A0A1W0CSE3_9NEIS</name>
<dbReference type="InterPro" id="IPR036390">
    <property type="entry name" value="WH_DNA-bd_sf"/>
</dbReference>
<dbReference type="Proteomes" id="UP000192721">
    <property type="component" value="Unassembled WGS sequence"/>
</dbReference>
<accession>A0A1W0CSE3</accession>
<dbReference type="SUPFAM" id="SSF46785">
    <property type="entry name" value="Winged helix' DNA-binding domain"/>
    <property type="match status" value="1"/>
</dbReference>
<organism evidence="4 5">
    <name type="scientific">Chromobacterium haemolyticum</name>
    <dbReference type="NCBI Taxonomy" id="394935"/>
    <lineage>
        <taxon>Bacteria</taxon>
        <taxon>Pseudomonadati</taxon>
        <taxon>Pseudomonadota</taxon>
        <taxon>Betaproteobacteria</taxon>
        <taxon>Neisseriales</taxon>
        <taxon>Chromobacteriaceae</taxon>
        <taxon>Chromobacterium</taxon>
    </lineage>
</organism>
<dbReference type="InterPro" id="IPR026881">
    <property type="entry name" value="WYL_dom"/>
</dbReference>
<dbReference type="Pfam" id="PF13280">
    <property type="entry name" value="WYL"/>
    <property type="match status" value="1"/>
</dbReference>
<dbReference type="Gene3D" id="1.10.10.10">
    <property type="entry name" value="Winged helix-like DNA-binding domain superfamily/Winged helix DNA-binding domain"/>
    <property type="match status" value="1"/>
</dbReference>
<dbReference type="PANTHER" id="PTHR34580:SF3">
    <property type="entry name" value="PROTEIN PAFB"/>
    <property type="match status" value="1"/>
</dbReference>
<reference evidence="4 5" key="1">
    <citation type="submission" date="2017-02" db="EMBL/GenBank/DDBJ databases">
        <title>Chromobacterium haemolyticum H5244.</title>
        <authorList>
            <person name="Gulvik C.A."/>
        </authorList>
    </citation>
    <scope>NUCLEOTIDE SEQUENCE [LARGE SCALE GENOMIC DNA]</scope>
    <source>
        <strain evidence="4 5">H5244</strain>
    </source>
</reference>